<feature type="compositionally biased region" description="Polar residues" evidence="1">
    <location>
        <begin position="1"/>
        <end position="19"/>
    </location>
</feature>
<dbReference type="AlphaFoldDB" id="A0A5M3MHB0"/>
<dbReference type="GeneID" id="19203571"/>
<dbReference type="Proteomes" id="UP000053558">
    <property type="component" value="Unassembled WGS sequence"/>
</dbReference>
<evidence type="ECO:0000313" key="2">
    <source>
        <dbReference type="EMBL" id="EIW78493.1"/>
    </source>
</evidence>
<feature type="compositionally biased region" description="Basic and acidic residues" evidence="1">
    <location>
        <begin position="44"/>
        <end position="58"/>
    </location>
</feature>
<sequence>MSSNTNTFAPTSQGGTNSPPLEASGQHRTMGVSSIDGSVSKPAMDIDQRAAYFHESDKQQSGTMVDEEPTRPEKIKTD</sequence>
<proteinExistence type="predicted"/>
<name>A0A5M3MHB0_CONPW</name>
<evidence type="ECO:0000313" key="3">
    <source>
        <dbReference type="Proteomes" id="UP000053558"/>
    </source>
</evidence>
<reference evidence="3" key="1">
    <citation type="journal article" date="2012" name="Science">
        <title>The Paleozoic origin of enzymatic lignin decomposition reconstructed from 31 fungal genomes.</title>
        <authorList>
            <person name="Floudas D."/>
            <person name="Binder M."/>
            <person name="Riley R."/>
            <person name="Barry K."/>
            <person name="Blanchette R.A."/>
            <person name="Henrissat B."/>
            <person name="Martinez A.T."/>
            <person name="Otillar R."/>
            <person name="Spatafora J.W."/>
            <person name="Yadav J.S."/>
            <person name="Aerts A."/>
            <person name="Benoit I."/>
            <person name="Boyd A."/>
            <person name="Carlson A."/>
            <person name="Copeland A."/>
            <person name="Coutinho P.M."/>
            <person name="de Vries R.P."/>
            <person name="Ferreira P."/>
            <person name="Findley K."/>
            <person name="Foster B."/>
            <person name="Gaskell J."/>
            <person name="Glotzer D."/>
            <person name="Gorecki P."/>
            <person name="Heitman J."/>
            <person name="Hesse C."/>
            <person name="Hori C."/>
            <person name="Igarashi K."/>
            <person name="Jurgens J.A."/>
            <person name="Kallen N."/>
            <person name="Kersten P."/>
            <person name="Kohler A."/>
            <person name="Kuees U."/>
            <person name="Kumar T.K.A."/>
            <person name="Kuo A."/>
            <person name="LaButti K."/>
            <person name="Larrondo L.F."/>
            <person name="Lindquist E."/>
            <person name="Ling A."/>
            <person name="Lombard V."/>
            <person name="Lucas S."/>
            <person name="Lundell T."/>
            <person name="Martin R."/>
            <person name="McLaughlin D.J."/>
            <person name="Morgenstern I."/>
            <person name="Morin E."/>
            <person name="Murat C."/>
            <person name="Nagy L.G."/>
            <person name="Nolan M."/>
            <person name="Ohm R.A."/>
            <person name="Patyshakuliyeva A."/>
            <person name="Rokas A."/>
            <person name="Ruiz-Duenas F.J."/>
            <person name="Sabat G."/>
            <person name="Salamov A."/>
            <person name="Samejima M."/>
            <person name="Schmutz J."/>
            <person name="Slot J.C."/>
            <person name="St John F."/>
            <person name="Stenlid J."/>
            <person name="Sun H."/>
            <person name="Sun S."/>
            <person name="Syed K."/>
            <person name="Tsang A."/>
            <person name="Wiebenga A."/>
            <person name="Young D."/>
            <person name="Pisabarro A."/>
            <person name="Eastwood D.C."/>
            <person name="Martin F."/>
            <person name="Cullen D."/>
            <person name="Grigoriev I.V."/>
            <person name="Hibbett D.S."/>
        </authorList>
    </citation>
    <scope>NUCLEOTIDE SEQUENCE [LARGE SCALE GENOMIC DNA]</scope>
    <source>
        <strain evidence="3">RWD-64-598 SS2</strain>
    </source>
</reference>
<organism evidence="2 3">
    <name type="scientific">Coniophora puteana (strain RWD-64-598)</name>
    <name type="common">Brown rot fungus</name>
    <dbReference type="NCBI Taxonomy" id="741705"/>
    <lineage>
        <taxon>Eukaryota</taxon>
        <taxon>Fungi</taxon>
        <taxon>Dikarya</taxon>
        <taxon>Basidiomycota</taxon>
        <taxon>Agaricomycotina</taxon>
        <taxon>Agaricomycetes</taxon>
        <taxon>Agaricomycetidae</taxon>
        <taxon>Boletales</taxon>
        <taxon>Coniophorineae</taxon>
        <taxon>Coniophoraceae</taxon>
        <taxon>Coniophora</taxon>
    </lineage>
</organism>
<feature type="compositionally biased region" description="Basic and acidic residues" evidence="1">
    <location>
        <begin position="68"/>
        <end position="78"/>
    </location>
</feature>
<comment type="caution">
    <text evidence="2">The sequence shown here is derived from an EMBL/GenBank/DDBJ whole genome shotgun (WGS) entry which is preliminary data.</text>
</comment>
<accession>A0A5M3MHB0</accession>
<dbReference type="RefSeq" id="XP_007771519.1">
    <property type="nucleotide sequence ID" value="XM_007773329.1"/>
</dbReference>
<dbReference type="OMA" id="AAYFHES"/>
<dbReference type="EMBL" id="JH711582">
    <property type="protein sequence ID" value="EIW78493.1"/>
    <property type="molecule type" value="Genomic_DNA"/>
</dbReference>
<feature type="region of interest" description="Disordered" evidence="1">
    <location>
        <begin position="1"/>
        <end position="78"/>
    </location>
</feature>
<dbReference type="OrthoDB" id="3143642at2759"/>
<protein>
    <submittedName>
        <fullName evidence="2">Uncharacterized protein</fullName>
    </submittedName>
</protein>
<keyword evidence="3" id="KW-1185">Reference proteome</keyword>
<dbReference type="KEGG" id="cput:CONPUDRAFT_156476"/>
<evidence type="ECO:0000256" key="1">
    <source>
        <dbReference type="SAM" id="MobiDB-lite"/>
    </source>
</evidence>
<gene>
    <name evidence="2" type="ORF">CONPUDRAFT_156476</name>
</gene>